<sequence>MQKMLITFGTRPLAQRLSKILNTHFEIIFATSEEVPSFLAANYNTIPTAANPTFAHELLKLCLDKQIDFLLPLGLAEINALTEAKILLEEYGTKLLSPSKEELEELFVLENPPSNIDLILCEKGVNLISDSKLEIEMTGLFAVSDEGDDLALCTIK</sequence>
<evidence type="ECO:0000313" key="1">
    <source>
        <dbReference type="EMBL" id="GGE25853.1"/>
    </source>
</evidence>
<gene>
    <name evidence="1" type="ORF">GCM10011516_24410</name>
</gene>
<dbReference type="Proteomes" id="UP000614460">
    <property type="component" value="Unassembled WGS sequence"/>
</dbReference>
<reference evidence="1" key="2">
    <citation type="submission" date="2020-09" db="EMBL/GenBank/DDBJ databases">
        <authorList>
            <person name="Sun Q."/>
            <person name="Zhou Y."/>
        </authorList>
    </citation>
    <scope>NUCLEOTIDE SEQUENCE</scope>
    <source>
        <strain evidence="1">CGMCC 1.15966</strain>
    </source>
</reference>
<dbReference type="AlphaFoldDB" id="A0A8H9G3W1"/>
<dbReference type="RefSeq" id="WP_094257842.1">
    <property type="nucleotide sequence ID" value="NZ_BMKM01000006.1"/>
</dbReference>
<proteinExistence type="predicted"/>
<evidence type="ECO:0000313" key="2">
    <source>
        <dbReference type="Proteomes" id="UP000614460"/>
    </source>
</evidence>
<organism evidence="1 2">
    <name type="scientific">Sphingobacterium cellulitidis</name>
    <dbReference type="NCBI Taxonomy" id="1768011"/>
    <lineage>
        <taxon>Bacteria</taxon>
        <taxon>Pseudomonadati</taxon>
        <taxon>Bacteroidota</taxon>
        <taxon>Sphingobacteriia</taxon>
        <taxon>Sphingobacteriales</taxon>
        <taxon>Sphingobacteriaceae</taxon>
        <taxon>Sphingobacterium</taxon>
    </lineage>
</organism>
<dbReference type="Gene3D" id="3.40.50.20">
    <property type="match status" value="1"/>
</dbReference>
<protein>
    <submittedName>
        <fullName evidence="1">Uncharacterized protein</fullName>
    </submittedName>
</protein>
<reference evidence="1" key="1">
    <citation type="journal article" date="2014" name="Int. J. Syst. Evol. Microbiol.">
        <title>Complete genome sequence of Corynebacterium casei LMG S-19264T (=DSM 44701T), isolated from a smear-ripened cheese.</title>
        <authorList>
            <consortium name="US DOE Joint Genome Institute (JGI-PGF)"/>
            <person name="Walter F."/>
            <person name="Albersmeier A."/>
            <person name="Kalinowski J."/>
            <person name="Ruckert C."/>
        </authorList>
    </citation>
    <scope>NUCLEOTIDE SEQUENCE</scope>
    <source>
        <strain evidence="1">CGMCC 1.15966</strain>
    </source>
</reference>
<keyword evidence="2" id="KW-1185">Reference proteome</keyword>
<name>A0A8H9G3W1_9SPHI</name>
<dbReference type="EMBL" id="BMKM01000006">
    <property type="protein sequence ID" value="GGE25853.1"/>
    <property type="molecule type" value="Genomic_DNA"/>
</dbReference>
<accession>A0A8H9G3W1</accession>
<comment type="caution">
    <text evidence="1">The sequence shown here is derived from an EMBL/GenBank/DDBJ whole genome shotgun (WGS) entry which is preliminary data.</text>
</comment>